<dbReference type="Pfam" id="PF07811">
    <property type="entry name" value="TadE"/>
    <property type="match status" value="1"/>
</dbReference>
<dbReference type="AlphaFoldDB" id="A0A1L3GM22"/>
<keyword evidence="1" id="KW-0812">Transmembrane</keyword>
<evidence type="ECO:0000313" key="3">
    <source>
        <dbReference type="EMBL" id="APG26972.1"/>
    </source>
</evidence>
<dbReference type="KEGG" id="pef:A7E78_03465"/>
<dbReference type="OrthoDB" id="6165442at2"/>
<proteinExistence type="predicted"/>
<organism evidence="3 4">
    <name type="scientific">Syntrophotalea acetylenivorans</name>
    <dbReference type="NCBI Taxonomy" id="1842532"/>
    <lineage>
        <taxon>Bacteria</taxon>
        <taxon>Pseudomonadati</taxon>
        <taxon>Thermodesulfobacteriota</taxon>
        <taxon>Desulfuromonadia</taxon>
        <taxon>Desulfuromonadales</taxon>
        <taxon>Syntrophotaleaceae</taxon>
        <taxon>Syntrophotalea</taxon>
    </lineage>
</organism>
<keyword evidence="4" id="KW-1185">Reference proteome</keyword>
<feature type="transmembrane region" description="Helical" evidence="1">
    <location>
        <begin position="12"/>
        <end position="36"/>
    </location>
</feature>
<sequence length="152" mass="16662">MKLRSEQGTAVVEFAVILPFLLVVIFGIVEFGFIFYNKAMLTNASREGARRAIVYQVDSDGNRIVPGAEVENAVTRQLYSDFPTNNELRLVTFGTDALTIDPDSSDGDIATTQGAYVTVRVDFDYNFLLIPSFIPGIPGNITLSGITTMRAE</sequence>
<keyword evidence="1" id="KW-1133">Transmembrane helix</keyword>
<evidence type="ECO:0000256" key="1">
    <source>
        <dbReference type="SAM" id="Phobius"/>
    </source>
</evidence>
<dbReference type="Proteomes" id="UP000182517">
    <property type="component" value="Chromosome"/>
</dbReference>
<keyword evidence="1" id="KW-0472">Membrane</keyword>
<evidence type="ECO:0000313" key="4">
    <source>
        <dbReference type="Proteomes" id="UP000182517"/>
    </source>
</evidence>
<dbReference type="InterPro" id="IPR012495">
    <property type="entry name" value="TadE-like_dom"/>
</dbReference>
<protein>
    <recommendedName>
        <fullName evidence="2">TadE-like domain-containing protein</fullName>
    </recommendedName>
</protein>
<feature type="domain" description="TadE-like" evidence="2">
    <location>
        <begin position="8"/>
        <end position="50"/>
    </location>
</feature>
<dbReference type="STRING" id="1842532.A7E78_03465"/>
<gene>
    <name evidence="3" type="ORF">A7E78_03465</name>
</gene>
<evidence type="ECO:0000259" key="2">
    <source>
        <dbReference type="Pfam" id="PF07811"/>
    </source>
</evidence>
<accession>A0A1L3GM22</accession>
<dbReference type="RefSeq" id="WP_072282932.1">
    <property type="nucleotide sequence ID" value="NZ_CP015519.1"/>
</dbReference>
<reference evidence="3 4" key="1">
    <citation type="journal article" date="2017" name="Genome Announc.">
        <title>Complete Genome Sequences of Two Acetylene-Fermenting Pelobacter acetylenicus Strains.</title>
        <authorList>
            <person name="Sutton J.M."/>
            <person name="Baesman S.M."/>
            <person name="Fierst J.L."/>
            <person name="Poret-Peterson A.T."/>
            <person name="Oremland R.S."/>
            <person name="Dunlap D.S."/>
            <person name="Akob D.M."/>
        </authorList>
    </citation>
    <scope>NUCLEOTIDE SEQUENCE [LARGE SCALE GENOMIC DNA]</scope>
    <source>
        <strain evidence="3 4">SFB93</strain>
    </source>
</reference>
<dbReference type="EMBL" id="CP015519">
    <property type="protein sequence ID" value="APG26972.1"/>
    <property type="molecule type" value="Genomic_DNA"/>
</dbReference>
<name>A0A1L3GM22_9BACT</name>